<feature type="transmembrane region" description="Helical" evidence="1">
    <location>
        <begin position="81"/>
        <end position="99"/>
    </location>
</feature>
<feature type="transmembrane region" description="Helical" evidence="1">
    <location>
        <begin position="230"/>
        <end position="247"/>
    </location>
</feature>
<accession>A0A168PSL6</accession>
<dbReference type="EMBL" id="LT554016">
    <property type="protein sequence ID" value="SAM02907.1"/>
    <property type="molecule type" value="Genomic_DNA"/>
</dbReference>
<feature type="transmembrane region" description="Helical" evidence="1">
    <location>
        <begin position="144"/>
        <end position="166"/>
    </location>
</feature>
<evidence type="ECO:0000256" key="1">
    <source>
        <dbReference type="SAM" id="Phobius"/>
    </source>
</evidence>
<evidence type="ECO:0008006" key="4">
    <source>
        <dbReference type="Google" id="ProtNLM"/>
    </source>
</evidence>
<name>A0A168PSL6_ABSGL</name>
<dbReference type="OMA" id="GCIAISW"/>
<proteinExistence type="predicted"/>
<dbReference type="OrthoDB" id="5586934at2759"/>
<sequence>MSHEHQIQKALNVLVYAFLITASVMSFSGNDSLEDIFNSFETYFDPAPWVFSVWTVIYFLFGGFVIYQWFDQAHESALHGVSWHFVLSAILNTLWFSLLEGEHKLLALLVSILQVFSVSFVFYKLESEFPANNWWDRLFLHAPFSLWHGWSVFIAVVTAFVTFTGVKKTEDGTILPPSILHIVLFYAGIGFLVFTAIGYVEFKGDKGDLTSAWVISFGLWSIFAEQPFVTTHWGALAAALVTTLWPAKPYILRALGRSSSSENAPLLG</sequence>
<feature type="transmembrane region" description="Helical" evidence="1">
    <location>
        <begin position="49"/>
        <end position="69"/>
    </location>
</feature>
<dbReference type="Gene3D" id="1.20.1260.100">
    <property type="entry name" value="TspO/MBR protein"/>
    <property type="match status" value="1"/>
</dbReference>
<evidence type="ECO:0000313" key="3">
    <source>
        <dbReference type="Proteomes" id="UP000078561"/>
    </source>
</evidence>
<reference evidence="2" key="1">
    <citation type="submission" date="2016-04" db="EMBL/GenBank/DDBJ databases">
        <authorList>
            <person name="Evans L.H."/>
            <person name="Alamgir A."/>
            <person name="Owens N."/>
            <person name="Weber N.D."/>
            <person name="Virtaneva K."/>
            <person name="Barbian K."/>
            <person name="Babar A."/>
            <person name="Rosenke K."/>
        </authorList>
    </citation>
    <scope>NUCLEOTIDE SEQUENCE [LARGE SCALE GENOMIC DNA]</scope>
    <source>
        <strain evidence="2">CBS 101.48</strain>
    </source>
</reference>
<dbReference type="InterPro" id="IPR038330">
    <property type="entry name" value="TspO/MBR-related_sf"/>
</dbReference>
<dbReference type="InParanoid" id="A0A168PSL6"/>
<keyword evidence="3" id="KW-1185">Reference proteome</keyword>
<keyword evidence="1" id="KW-0812">Transmembrane</keyword>
<keyword evidence="1" id="KW-1133">Transmembrane helix</keyword>
<dbReference type="AlphaFoldDB" id="A0A168PSL6"/>
<evidence type="ECO:0000313" key="2">
    <source>
        <dbReference type="EMBL" id="SAM02907.1"/>
    </source>
</evidence>
<dbReference type="Proteomes" id="UP000078561">
    <property type="component" value="Unassembled WGS sequence"/>
</dbReference>
<gene>
    <name evidence="2" type="primary">ABSGL_08723.1 scaffold 10421</name>
</gene>
<protein>
    <recommendedName>
        <fullName evidence="4">Tryptophan-rich sensory protein</fullName>
    </recommendedName>
</protein>
<dbReference type="PANTHER" id="PTHR33802">
    <property type="entry name" value="SI:CH211-161H7.5-RELATED"/>
    <property type="match status" value="1"/>
</dbReference>
<keyword evidence="1" id="KW-0472">Membrane</keyword>
<feature type="transmembrane region" description="Helical" evidence="1">
    <location>
        <begin position="178"/>
        <end position="200"/>
    </location>
</feature>
<feature type="transmembrane region" description="Helical" evidence="1">
    <location>
        <begin position="12"/>
        <end position="29"/>
    </location>
</feature>
<dbReference type="PANTHER" id="PTHR33802:SF1">
    <property type="entry name" value="XK-RELATED PROTEIN"/>
    <property type="match status" value="1"/>
</dbReference>
<organism evidence="2">
    <name type="scientific">Absidia glauca</name>
    <name type="common">Pin mould</name>
    <dbReference type="NCBI Taxonomy" id="4829"/>
    <lineage>
        <taxon>Eukaryota</taxon>
        <taxon>Fungi</taxon>
        <taxon>Fungi incertae sedis</taxon>
        <taxon>Mucoromycota</taxon>
        <taxon>Mucoromycotina</taxon>
        <taxon>Mucoromycetes</taxon>
        <taxon>Mucorales</taxon>
        <taxon>Cunninghamellaceae</taxon>
        <taxon>Absidia</taxon>
    </lineage>
</organism>
<feature type="transmembrane region" description="Helical" evidence="1">
    <location>
        <begin position="105"/>
        <end position="123"/>
    </location>
</feature>